<dbReference type="PANTHER" id="PTHR34075:SF5">
    <property type="entry name" value="BLR3430 PROTEIN"/>
    <property type="match status" value="1"/>
</dbReference>
<dbReference type="InterPro" id="IPR002878">
    <property type="entry name" value="ChsH2_C"/>
</dbReference>
<protein>
    <submittedName>
        <fullName evidence="2">OB-fold domain-containing protein</fullName>
    </submittedName>
</protein>
<evidence type="ECO:0000259" key="1">
    <source>
        <dbReference type="Pfam" id="PF01796"/>
    </source>
</evidence>
<dbReference type="AlphaFoldDB" id="A0AAV3U6W5"/>
<dbReference type="InterPro" id="IPR012340">
    <property type="entry name" value="NA-bd_OB-fold"/>
</dbReference>
<reference evidence="3" key="1">
    <citation type="journal article" date="2019" name="Int. J. Syst. Evol. Microbiol.">
        <title>The Global Catalogue of Microorganisms (GCM) 10K type strain sequencing project: providing services to taxonomists for standard genome sequencing and annotation.</title>
        <authorList>
            <consortium name="The Broad Institute Genomics Platform"/>
            <consortium name="The Broad Institute Genome Sequencing Center for Infectious Disease"/>
            <person name="Wu L."/>
            <person name="Ma J."/>
        </authorList>
    </citation>
    <scope>NUCLEOTIDE SEQUENCE [LARGE SCALE GENOMIC DNA]</scope>
    <source>
        <strain evidence="3">JCM 19134</strain>
    </source>
</reference>
<keyword evidence="3" id="KW-1185">Reference proteome</keyword>
<proteinExistence type="predicted"/>
<dbReference type="Proteomes" id="UP001409585">
    <property type="component" value="Unassembled WGS sequence"/>
</dbReference>
<gene>
    <name evidence="2" type="ORF">GCM10025791_35910</name>
</gene>
<dbReference type="PANTHER" id="PTHR34075">
    <property type="entry name" value="BLR3430 PROTEIN"/>
    <property type="match status" value="1"/>
</dbReference>
<accession>A0AAV3U6W5</accession>
<feature type="domain" description="ChsH2 C-terminal OB-fold" evidence="1">
    <location>
        <begin position="48"/>
        <end position="107"/>
    </location>
</feature>
<dbReference type="RefSeq" id="WP_345425686.1">
    <property type="nucleotide sequence ID" value="NZ_AP031496.1"/>
</dbReference>
<dbReference type="Pfam" id="PF01796">
    <property type="entry name" value="OB_ChsH2_C"/>
    <property type="match status" value="1"/>
</dbReference>
<name>A0AAV3U6W5_9ALTE</name>
<evidence type="ECO:0000313" key="3">
    <source>
        <dbReference type="Proteomes" id="UP001409585"/>
    </source>
</evidence>
<dbReference type="InterPro" id="IPR052513">
    <property type="entry name" value="Thioester_dehydratase-like"/>
</dbReference>
<sequence>MPAIHPDVEFKQFLEQQRFMIQCSASSKRYVFYPRVIAPGTGVDDLEWVEASGLGTVYSTTVVRCKPPKTDYNVALIDLKEGPRMMSRVEGIEPDKVVIGMPVKARIADDSEVGLHIVFDPLDI</sequence>
<dbReference type="SUPFAM" id="SSF50249">
    <property type="entry name" value="Nucleic acid-binding proteins"/>
    <property type="match status" value="1"/>
</dbReference>
<evidence type="ECO:0000313" key="2">
    <source>
        <dbReference type="EMBL" id="GAA4952099.1"/>
    </source>
</evidence>
<organism evidence="2 3">
    <name type="scientific">Halioxenophilus aromaticivorans</name>
    <dbReference type="NCBI Taxonomy" id="1306992"/>
    <lineage>
        <taxon>Bacteria</taxon>
        <taxon>Pseudomonadati</taxon>
        <taxon>Pseudomonadota</taxon>
        <taxon>Gammaproteobacteria</taxon>
        <taxon>Alteromonadales</taxon>
        <taxon>Alteromonadaceae</taxon>
        <taxon>Halioxenophilus</taxon>
    </lineage>
</organism>
<dbReference type="EMBL" id="BAABLX010000029">
    <property type="protein sequence ID" value="GAA4952099.1"/>
    <property type="molecule type" value="Genomic_DNA"/>
</dbReference>
<comment type="caution">
    <text evidence="2">The sequence shown here is derived from an EMBL/GenBank/DDBJ whole genome shotgun (WGS) entry which is preliminary data.</text>
</comment>